<evidence type="ECO:0008006" key="2">
    <source>
        <dbReference type="Google" id="ProtNLM"/>
    </source>
</evidence>
<dbReference type="EMBL" id="CABEEZ010000163">
    <property type="protein sequence ID" value="VTR59809.1"/>
    <property type="molecule type" value="Genomic_DNA"/>
</dbReference>
<sequence length="88" mass="10220">MVFLLDDDIQLDIANKRLVCYRAETSEDAMFFKVVTLNDVQLRLLLLLLGSEPGAVVLKNDILDNVWEKSDTFPSNQKLWYLIKVFEK</sequence>
<organism evidence="1">
    <name type="scientific">Serratia fonticola</name>
    <dbReference type="NCBI Taxonomy" id="47917"/>
    <lineage>
        <taxon>Bacteria</taxon>
        <taxon>Pseudomonadati</taxon>
        <taxon>Pseudomonadota</taxon>
        <taxon>Gammaproteobacteria</taxon>
        <taxon>Enterobacterales</taxon>
        <taxon>Yersiniaceae</taxon>
        <taxon>Serratia</taxon>
    </lineage>
</organism>
<protein>
    <recommendedName>
        <fullName evidence="2">OmpR/PhoB-type domain-containing protein</fullName>
    </recommendedName>
</protein>
<reference evidence="1" key="1">
    <citation type="submission" date="2019-05" db="EMBL/GenBank/DDBJ databases">
        <authorList>
            <consortium name="Pathogen Informatics"/>
        </authorList>
    </citation>
    <scope>NUCLEOTIDE SEQUENCE [LARGE SCALE GENOMIC DNA]</scope>
    <source>
        <strain evidence="1">NCTC12965</strain>
    </source>
</reference>
<gene>
    <name evidence="1" type="ORF">NCTC12965_08266</name>
</gene>
<dbReference type="AlphaFoldDB" id="A0A4U9WKQ9"/>
<accession>A0A4U9WKQ9</accession>
<name>A0A4U9WKQ9_SERFO</name>
<evidence type="ECO:0000313" key="1">
    <source>
        <dbReference type="EMBL" id="VTR59809.1"/>
    </source>
</evidence>
<proteinExistence type="predicted"/>